<dbReference type="InterPro" id="IPR005746">
    <property type="entry name" value="Thioredoxin"/>
</dbReference>
<evidence type="ECO:0000256" key="3">
    <source>
        <dbReference type="ARBA" id="ARBA00023157"/>
    </source>
</evidence>
<dbReference type="GO" id="GO:0015035">
    <property type="term" value="F:protein-disulfide reductase activity"/>
    <property type="evidence" value="ECO:0007669"/>
    <property type="project" value="InterPro"/>
</dbReference>
<dbReference type="InterPro" id="IPR013766">
    <property type="entry name" value="Thioredoxin_domain"/>
</dbReference>
<dbReference type="OrthoDB" id="2121326at2759"/>
<keyword evidence="1" id="KW-0813">Transport</keyword>
<evidence type="ECO:0000313" key="8">
    <source>
        <dbReference type="Proteomes" id="UP000738325"/>
    </source>
</evidence>
<dbReference type="EMBL" id="JAAAIP010000003">
    <property type="protein sequence ID" value="KAG0330383.1"/>
    <property type="molecule type" value="Genomic_DNA"/>
</dbReference>
<dbReference type="GO" id="GO:0005737">
    <property type="term" value="C:cytoplasm"/>
    <property type="evidence" value="ECO:0007669"/>
    <property type="project" value="TreeGrafter"/>
</dbReference>
<dbReference type="InterPro" id="IPR036249">
    <property type="entry name" value="Thioredoxin-like_sf"/>
</dbReference>
<dbReference type="CDD" id="cd02947">
    <property type="entry name" value="TRX_family"/>
    <property type="match status" value="1"/>
</dbReference>
<keyword evidence="4 5" id="KW-0676">Redox-active center</keyword>
<dbReference type="PROSITE" id="PS51352">
    <property type="entry name" value="THIOREDOXIN_2"/>
    <property type="match status" value="1"/>
</dbReference>
<protein>
    <submittedName>
        <fullName evidence="7">Thioredoxin</fullName>
    </submittedName>
</protein>
<evidence type="ECO:0000256" key="1">
    <source>
        <dbReference type="ARBA" id="ARBA00022448"/>
    </source>
</evidence>
<keyword evidence="3 5" id="KW-1015">Disulfide bond</keyword>
<comment type="caution">
    <text evidence="7">The sequence shown here is derived from an EMBL/GenBank/DDBJ whole genome shotgun (WGS) entry which is preliminary data.</text>
</comment>
<organism evidence="7 8">
    <name type="scientific">Dissophora globulifera</name>
    <dbReference type="NCBI Taxonomy" id="979702"/>
    <lineage>
        <taxon>Eukaryota</taxon>
        <taxon>Fungi</taxon>
        <taxon>Fungi incertae sedis</taxon>
        <taxon>Mucoromycota</taxon>
        <taxon>Mortierellomycotina</taxon>
        <taxon>Mortierellomycetes</taxon>
        <taxon>Mortierellales</taxon>
        <taxon>Mortierellaceae</taxon>
        <taxon>Dissophora</taxon>
    </lineage>
</organism>
<dbReference type="Pfam" id="PF00085">
    <property type="entry name" value="Thioredoxin"/>
    <property type="match status" value="1"/>
</dbReference>
<dbReference type="Gene3D" id="3.40.30.10">
    <property type="entry name" value="Glutaredoxin"/>
    <property type="match status" value="1"/>
</dbReference>
<proteinExistence type="predicted"/>
<dbReference type="PIRSF" id="PIRSF000077">
    <property type="entry name" value="Thioredoxin"/>
    <property type="match status" value="1"/>
</dbReference>
<dbReference type="AlphaFoldDB" id="A0A9P6RV37"/>
<evidence type="ECO:0000259" key="6">
    <source>
        <dbReference type="PROSITE" id="PS51352"/>
    </source>
</evidence>
<gene>
    <name evidence="7" type="primary">TRXA2</name>
    <name evidence="7" type="ORF">BGZ99_004753</name>
</gene>
<dbReference type="PANTHER" id="PTHR45663:SF11">
    <property type="entry name" value="GEO12009P1"/>
    <property type="match status" value="1"/>
</dbReference>
<sequence>MTDISLNRYVSSWCGPCKTIDPVIREAVASAGDVTLIRVNVDDCPKVSQEYQISSIPFVVALKDGKVVDKFVGAIPRPSIINFVKKHSSLA</sequence>
<keyword evidence="2" id="KW-0249">Electron transport</keyword>
<keyword evidence="8" id="KW-1185">Reference proteome</keyword>
<dbReference type="PANTHER" id="PTHR45663">
    <property type="entry name" value="GEO12009P1"/>
    <property type="match status" value="1"/>
</dbReference>
<feature type="domain" description="Thioredoxin" evidence="6">
    <location>
        <begin position="1"/>
        <end position="89"/>
    </location>
</feature>
<dbReference type="SUPFAM" id="SSF52833">
    <property type="entry name" value="Thioredoxin-like"/>
    <property type="match status" value="1"/>
</dbReference>
<evidence type="ECO:0000313" key="7">
    <source>
        <dbReference type="EMBL" id="KAG0330383.1"/>
    </source>
</evidence>
<evidence type="ECO:0000256" key="4">
    <source>
        <dbReference type="ARBA" id="ARBA00023284"/>
    </source>
</evidence>
<evidence type="ECO:0000256" key="5">
    <source>
        <dbReference type="PIRSR" id="PIRSR000077-4"/>
    </source>
</evidence>
<dbReference type="Proteomes" id="UP000738325">
    <property type="component" value="Unassembled WGS sequence"/>
</dbReference>
<accession>A0A9P6RV37</accession>
<name>A0A9P6RV37_9FUNG</name>
<feature type="disulfide bond" description="Redox-active" evidence="5">
    <location>
        <begin position="14"/>
        <end position="17"/>
    </location>
</feature>
<reference evidence="7" key="1">
    <citation type="journal article" date="2020" name="Fungal Divers.">
        <title>Resolving the Mortierellaceae phylogeny through synthesis of multi-gene phylogenetics and phylogenomics.</title>
        <authorList>
            <person name="Vandepol N."/>
            <person name="Liber J."/>
            <person name="Desiro A."/>
            <person name="Na H."/>
            <person name="Kennedy M."/>
            <person name="Barry K."/>
            <person name="Grigoriev I.V."/>
            <person name="Miller A.N."/>
            <person name="O'Donnell K."/>
            <person name="Stajich J.E."/>
            <person name="Bonito G."/>
        </authorList>
    </citation>
    <scope>NUCLEOTIDE SEQUENCE</scope>
    <source>
        <strain evidence="7">REB-010B</strain>
    </source>
</reference>
<evidence type="ECO:0000256" key="2">
    <source>
        <dbReference type="ARBA" id="ARBA00022982"/>
    </source>
</evidence>